<organism evidence="2 3">
    <name type="scientific">Parafrankia irregularis</name>
    <dbReference type="NCBI Taxonomy" id="795642"/>
    <lineage>
        <taxon>Bacteria</taxon>
        <taxon>Bacillati</taxon>
        <taxon>Actinomycetota</taxon>
        <taxon>Actinomycetes</taxon>
        <taxon>Frankiales</taxon>
        <taxon>Frankiaceae</taxon>
        <taxon>Parafrankia</taxon>
    </lineage>
</organism>
<protein>
    <submittedName>
        <fullName evidence="2">Uncharacterized protein</fullName>
    </submittedName>
</protein>
<reference evidence="3" key="1">
    <citation type="submission" date="2015-11" db="EMBL/GenBank/DDBJ databases">
        <authorList>
            <person name="Varghese N."/>
        </authorList>
    </citation>
    <scope>NUCLEOTIDE SEQUENCE [LARGE SCALE GENOMIC DNA]</scope>
    <source>
        <strain evidence="3">DSM 45899</strain>
    </source>
</reference>
<accession>A0A0S4QVH9</accession>
<evidence type="ECO:0000313" key="3">
    <source>
        <dbReference type="Proteomes" id="UP000198802"/>
    </source>
</evidence>
<feature type="region of interest" description="Disordered" evidence="1">
    <location>
        <begin position="82"/>
        <end position="113"/>
    </location>
</feature>
<dbReference type="EMBL" id="FAOZ01000024">
    <property type="protein sequence ID" value="CUU59010.1"/>
    <property type="molecule type" value="Genomic_DNA"/>
</dbReference>
<feature type="compositionally biased region" description="Basic residues" evidence="1">
    <location>
        <begin position="102"/>
        <end position="113"/>
    </location>
</feature>
<evidence type="ECO:0000313" key="2">
    <source>
        <dbReference type="EMBL" id="CUU59010.1"/>
    </source>
</evidence>
<dbReference type="Proteomes" id="UP000198802">
    <property type="component" value="Unassembled WGS sequence"/>
</dbReference>
<evidence type="ECO:0000256" key="1">
    <source>
        <dbReference type="SAM" id="MobiDB-lite"/>
    </source>
</evidence>
<dbReference type="AlphaFoldDB" id="A0A0S4QVH9"/>
<keyword evidence="3" id="KW-1185">Reference proteome</keyword>
<proteinExistence type="predicted"/>
<name>A0A0S4QVH9_9ACTN</name>
<sequence>MMIRRFLVFDGDGELVGTFAGWEDAHTWAHLRSAESATVGPIQVEDRAERRTWTVSADHCRLTVWRRQVEYGYCLPPSPAPVPPSTFVPPSAPPPGTVSPRPRNRLRRQVTAS</sequence>
<feature type="compositionally biased region" description="Pro residues" evidence="1">
    <location>
        <begin position="82"/>
        <end position="97"/>
    </location>
</feature>
<gene>
    <name evidence="2" type="ORF">Ga0074812_12435</name>
</gene>